<evidence type="ECO:0000313" key="3">
    <source>
        <dbReference type="Proteomes" id="UP000029843"/>
    </source>
</evidence>
<protein>
    <submittedName>
        <fullName evidence="2">Uncharacterized protein</fullName>
    </submittedName>
</protein>
<gene>
    <name evidence="2" type="ORF">ND2E_3288</name>
</gene>
<name>A0A099KP54_COLPS</name>
<keyword evidence="1" id="KW-0472">Membrane</keyword>
<sequence>MQVTAKVTEITVMSATDRAAIESFLSGAGIIVLAIVFIYCLYRWKNSNRKDRPLN</sequence>
<keyword evidence="1" id="KW-1133">Transmembrane helix</keyword>
<feature type="transmembrane region" description="Helical" evidence="1">
    <location>
        <begin position="23"/>
        <end position="42"/>
    </location>
</feature>
<evidence type="ECO:0000313" key="2">
    <source>
        <dbReference type="EMBL" id="KGJ91423.1"/>
    </source>
</evidence>
<comment type="caution">
    <text evidence="2">The sequence shown here is derived from an EMBL/GenBank/DDBJ whole genome shotgun (WGS) entry which is preliminary data.</text>
</comment>
<accession>A0A099KP54</accession>
<dbReference type="Proteomes" id="UP000029843">
    <property type="component" value="Unassembled WGS sequence"/>
</dbReference>
<dbReference type="AlphaFoldDB" id="A0A099KP54"/>
<proteinExistence type="predicted"/>
<keyword evidence="1" id="KW-0812">Transmembrane</keyword>
<reference evidence="2 3" key="1">
    <citation type="submission" date="2014-08" db="EMBL/GenBank/DDBJ databases">
        <title>Genomic and Phenotypic Diversity of Colwellia psychrerythraea strains from Disparate Marine Basins.</title>
        <authorList>
            <person name="Techtmann S.M."/>
            <person name="Stelling S.C."/>
            <person name="Utturkar S.M."/>
            <person name="Alshibli N."/>
            <person name="Harris A."/>
            <person name="Brown S.D."/>
            <person name="Hazen T.C."/>
        </authorList>
    </citation>
    <scope>NUCLEOTIDE SEQUENCE [LARGE SCALE GENOMIC DNA]</scope>
    <source>
        <strain evidence="2 3">ND2E</strain>
    </source>
</reference>
<dbReference type="EMBL" id="JQED01000029">
    <property type="protein sequence ID" value="KGJ91423.1"/>
    <property type="molecule type" value="Genomic_DNA"/>
</dbReference>
<organism evidence="2 3">
    <name type="scientific">Colwellia psychrerythraea</name>
    <name type="common">Vibrio psychroerythus</name>
    <dbReference type="NCBI Taxonomy" id="28229"/>
    <lineage>
        <taxon>Bacteria</taxon>
        <taxon>Pseudomonadati</taxon>
        <taxon>Pseudomonadota</taxon>
        <taxon>Gammaproteobacteria</taxon>
        <taxon>Alteromonadales</taxon>
        <taxon>Colwelliaceae</taxon>
        <taxon>Colwellia</taxon>
    </lineage>
</organism>
<dbReference type="RefSeq" id="WP_190277828.1">
    <property type="nucleotide sequence ID" value="NZ_JQED01000029.1"/>
</dbReference>
<evidence type="ECO:0000256" key="1">
    <source>
        <dbReference type="SAM" id="Phobius"/>
    </source>
</evidence>